<organism evidence="12 13">
    <name type="scientific">Lentithecium fluviatile CBS 122367</name>
    <dbReference type="NCBI Taxonomy" id="1168545"/>
    <lineage>
        <taxon>Eukaryota</taxon>
        <taxon>Fungi</taxon>
        <taxon>Dikarya</taxon>
        <taxon>Ascomycota</taxon>
        <taxon>Pezizomycotina</taxon>
        <taxon>Dothideomycetes</taxon>
        <taxon>Pleosporomycetidae</taxon>
        <taxon>Pleosporales</taxon>
        <taxon>Massarineae</taxon>
        <taxon>Lentitheciaceae</taxon>
        <taxon>Lentithecium</taxon>
    </lineage>
</organism>
<accession>A0A6G1J3R8</accession>
<reference evidence="12" key="1">
    <citation type="journal article" date="2020" name="Stud. Mycol.">
        <title>101 Dothideomycetes genomes: a test case for predicting lifestyles and emergence of pathogens.</title>
        <authorList>
            <person name="Haridas S."/>
            <person name="Albert R."/>
            <person name="Binder M."/>
            <person name="Bloem J."/>
            <person name="Labutti K."/>
            <person name="Salamov A."/>
            <person name="Andreopoulos B."/>
            <person name="Baker S."/>
            <person name="Barry K."/>
            <person name="Bills G."/>
            <person name="Bluhm B."/>
            <person name="Cannon C."/>
            <person name="Castanera R."/>
            <person name="Culley D."/>
            <person name="Daum C."/>
            <person name="Ezra D."/>
            <person name="Gonzalez J."/>
            <person name="Henrissat B."/>
            <person name="Kuo A."/>
            <person name="Liang C."/>
            <person name="Lipzen A."/>
            <person name="Lutzoni F."/>
            <person name="Magnuson J."/>
            <person name="Mondo S."/>
            <person name="Nolan M."/>
            <person name="Ohm R."/>
            <person name="Pangilinan J."/>
            <person name="Park H.-J."/>
            <person name="Ramirez L."/>
            <person name="Alfaro M."/>
            <person name="Sun H."/>
            <person name="Tritt A."/>
            <person name="Yoshinaga Y."/>
            <person name="Zwiers L.-H."/>
            <person name="Turgeon B."/>
            <person name="Goodwin S."/>
            <person name="Spatafora J."/>
            <person name="Crous P."/>
            <person name="Grigoriev I."/>
        </authorList>
    </citation>
    <scope>NUCLEOTIDE SEQUENCE</scope>
    <source>
        <strain evidence="12">CBS 122367</strain>
    </source>
</reference>
<evidence type="ECO:0000313" key="13">
    <source>
        <dbReference type="Proteomes" id="UP000799291"/>
    </source>
</evidence>
<evidence type="ECO:0000256" key="6">
    <source>
        <dbReference type="ARBA" id="ARBA00022917"/>
    </source>
</evidence>
<dbReference type="Gene3D" id="2.170.220.10">
    <property type="match status" value="1"/>
</dbReference>
<keyword evidence="4 10" id="KW-0547">Nucleotide-binding</keyword>
<dbReference type="GO" id="GO:0006431">
    <property type="term" value="P:methionyl-tRNA aminoacylation"/>
    <property type="evidence" value="ECO:0007669"/>
    <property type="project" value="InterPro"/>
</dbReference>
<keyword evidence="6 10" id="KW-0648">Protein biosynthesis</keyword>
<evidence type="ECO:0000256" key="8">
    <source>
        <dbReference type="ARBA" id="ARBA00047364"/>
    </source>
</evidence>
<dbReference type="InterPro" id="IPR014758">
    <property type="entry name" value="Met-tRNA_synth"/>
</dbReference>
<dbReference type="SUPFAM" id="SSF47323">
    <property type="entry name" value="Anticodon-binding domain of a subclass of class I aminoacyl-tRNA synthetases"/>
    <property type="match status" value="1"/>
</dbReference>
<dbReference type="InterPro" id="IPR015413">
    <property type="entry name" value="Methionyl/Leucyl_tRNA_Synth"/>
</dbReference>
<gene>
    <name evidence="12" type="ORF">K458DRAFT_417648</name>
</gene>
<keyword evidence="5 10" id="KW-0067">ATP-binding</keyword>
<dbReference type="PANTHER" id="PTHR43326">
    <property type="entry name" value="METHIONYL-TRNA SYNTHETASE"/>
    <property type="match status" value="1"/>
</dbReference>
<dbReference type="OrthoDB" id="24670at2759"/>
<comment type="similarity">
    <text evidence="1 10">Belongs to the class-I aminoacyl-tRNA synthetase family.</text>
</comment>
<dbReference type="NCBIfam" id="TIGR00398">
    <property type="entry name" value="metG"/>
    <property type="match status" value="1"/>
</dbReference>
<dbReference type="InterPro" id="IPR023457">
    <property type="entry name" value="Met-tRNA_synth_2"/>
</dbReference>
<name>A0A6G1J3R8_9PLEO</name>
<feature type="domain" description="Methionyl/Leucyl tRNA synthetase" evidence="11">
    <location>
        <begin position="53"/>
        <end position="418"/>
    </location>
</feature>
<keyword evidence="13" id="KW-1185">Reference proteome</keyword>
<keyword evidence="3 10" id="KW-0436">Ligase</keyword>
<evidence type="ECO:0000256" key="9">
    <source>
        <dbReference type="ARBA" id="ARBA00068817"/>
    </source>
</evidence>
<evidence type="ECO:0000256" key="4">
    <source>
        <dbReference type="ARBA" id="ARBA00022741"/>
    </source>
</evidence>
<dbReference type="GO" id="GO:0005524">
    <property type="term" value="F:ATP binding"/>
    <property type="evidence" value="ECO:0007669"/>
    <property type="project" value="UniProtKB-KW"/>
</dbReference>
<dbReference type="EMBL" id="MU005580">
    <property type="protein sequence ID" value="KAF2684779.1"/>
    <property type="molecule type" value="Genomic_DNA"/>
</dbReference>
<dbReference type="CDD" id="cd00814">
    <property type="entry name" value="MetRS_core"/>
    <property type="match status" value="1"/>
</dbReference>
<dbReference type="PRINTS" id="PR01041">
    <property type="entry name" value="TRNASYNTHMET"/>
</dbReference>
<evidence type="ECO:0000256" key="5">
    <source>
        <dbReference type="ARBA" id="ARBA00022840"/>
    </source>
</evidence>
<protein>
    <recommendedName>
        <fullName evidence="9">Probable methionine--tRNA ligase, mitochondrial</fullName>
        <ecNumber evidence="2">6.1.1.10</ecNumber>
    </recommendedName>
</protein>
<comment type="catalytic activity">
    <reaction evidence="8">
        <text>tRNA(Met) + L-methionine + ATP = L-methionyl-tRNA(Met) + AMP + diphosphate</text>
        <dbReference type="Rhea" id="RHEA:13481"/>
        <dbReference type="Rhea" id="RHEA-COMP:9667"/>
        <dbReference type="Rhea" id="RHEA-COMP:9698"/>
        <dbReference type="ChEBI" id="CHEBI:30616"/>
        <dbReference type="ChEBI" id="CHEBI:33019"/>
        <dbReference type="ChEBI" id="CHEBI:57844"/>
        <dbReference type="ChEBI" id="CHEBI:78442"/>
        <dbReference type="ChEBI" id="CHEBI:78530"/>
        <dbReference type="ChEBI" id="CHEBI:456215"/>
        <dbReference type="EC" id="6.1.1.10"/>
    </reaction>
</comment>
<dbReference type="GO" id="GO:0005739">
    <property type="term" value="C:mitochondrion"/>
    <property type="evidence" value="ECO:0007669"/>
    <property type="project" value="UniProtKB-ARBA"/>
</dbReference>
<dbReference type="InterPro" id="IPR009080">
    <property type="entry name" value="tRNAsynth_Ia_anticodon-bd"/>
</dbReference>
<dbReference type="Gene3D" id="3.40.50.620">
    <property type="entry name" value="HUPs"/>
    <property type="match status" value="1"/>
</dbReference>
<dbReference type="EC" id="6.1.1.10" evidence="2"/>
<proteinExistence type="inferred from homology"/>
<dbReference type="Gene3D" id="1.10.730.10">
    <property type="entry name" value="Isoleucyl-tRNA Synthetase, Domain 1"/>
    <property type="match status" value="1"/>
</dbReference>
<evidence type="ECO:0000256" key="2">
    <source>
        <dbReference type="ARBA" id="ARBA00012838"/>
    </source>
</evidence>
<dbReference type="InterPro" id="IPR033911">
    <property type="entry name" value="MetRS_core"/>
</dbReference>
<evidence type="ECO:0000259" key="11">
    <source>
        <dbReference type="Pfam" id="PF09334"/>
    </source>
</evidence>
<evidence type="ECO:0000256" key="10">
    <source>
        <dbReference type="RuleBase" id="RU363039"/>
    </source>
</evidence>
<evidence type="ECO:0000256" key="7">
    <source>
        <dbReference type="ARBA" id="ARBA00023146"/>
    </source>
</evidence>
<evidence type="ECO:0000256" key="1">
    <source>
        <dbReference type="ARBA" id="ARBA00005594"/>
    </source>
</evidence>
<dbReference type="PANTHER" id="PTHR43326:SF1">
    <property type="entry name" value="METHIONINE--TRNA LIGASE, MITOCHONDRIAL"/>
    <property type="match status" value="1"/>
</dbReference>
<dbReference type="SUPFAM" id="SSF52374">
    <property type="entry name" value="Nucleotidylyl transferase"/>
    <property type="match status" value="1"/>
</dbReference>
<dbReference type="Pfam" id="PF09334">
    <property type="entry name" value="tRNA-synt_1g"/>
    <property type="match status" value="1"/>
</dbReference>
<dbReference type="FunFam" id="2.170.220.10:FF:000001">
    <property type="entry name" value="methionine--tRNA ligase, mitochondrial"/>
    <property type="match status" value="1"/>
</dbReference>
<keyword evidence="7 10" id="KW-0030">Aminoacyl-tRNA synthetase</keyword>
<dbReference type="InterPro" id="IPR014729">
    <property type="entry name" value="Rossmann-like_a/b/a_fold"/>
</dbReference>
<dbReference type="GO" id="GO:0004825">
    <property type="term" value="F:methionine-tRNA ligase activity"/>
    <property type="evidence" value="ECO:0007669"/>
    <property type="project" value="UniProtKB-EC"/>
</dbReference>
<dbReference type="Proteomes" id="UP000799291">
    <property type="component" value="Unassembled WGS sequence"/>
</dbReference>
<sequence length="585" mass="66628">MRARVLSSATPAFRSLRLSPYRTSPWICYACHARSTRNRQFSTPHTPEQKPFYITTPIFYVNAAPHVGHLYTMVLTDILKRWRQLKGETALLCTGTDEHGLKVQRASAKAGIEPKLFCDKGATIFKELAQKALISNDHFVRTTDREHKDAVEYAWFLLKEKGYIYTEKHEGWYSVTDEAFYPQSAVRPYLDPPTGRKIMTSIETGSEVEWSSETNYHFRLSAFRDRLLEFYKYQPEWILPASRMKDVVQAVEGGLEDLSISRPTERLTWGIRVPEDDTQTIYVWLDALMNYTTKAGYPWAPGREQAGGWPADCHVIGKDIIRFHCIYWPAFLMALGLPLPRKILTHAHWTLGGSKMSKSTGRVVDPFLALERFGPDVMRCYLAHDGGIRDDANYDNIRIIALYDKFLNASLGNLASRVTRGKKWSIRGAVERIGPWKVEDWGDGSGSRFYHNTLLTMPTLVAESLDAFDARKALHHITDFVRRSNQFVQLSSPWDKILSFGPGEPGEEVDKTIYLASEALRMTGILLQPYMPNKAQMLLDQLGVDVSRRTFEYCKPGSDLDYGVPMIDLGTKYEGALFPPLPSEE</sequence>
<evidence type="ECO:0000256" key="3">
    <source>
        <dbReference type="ARBA" id="ARBA00022598"/>
    </source>
</evidence>
<dbReference type="AlphaFoldDB" id="A0A6G1J3R8"/>
<evidence type="ECO:0000313" key="12">
    <source>
        <dbReference type="EMBL" id="KAF2684779.1"/>
    </source>
</evidence>